<dbReference type="GO" id="GO:0016740">
    <property type="term" value="F:transferase activity"/>
    <property type="evidence" value="ECO:0007669"/>
    <property type="project" value="UniProtKB-KW"/>
</dbReference>
<proteinExistence type="predicted"/>
<protein>
    <submittedName>
        <fullName evidence="1">Glycosyltransferase involved in cell wall biosynthesis</fullName>
    </submittedName>
</protein>
<dbReference type="Proteomes" id="UP000520814">
    <property type="component" value="Unassembled WGS sequence"/>
</dbReference>
<comment type="caution">
    <text evidence="1">The sequence shown here is derived from an EMBL/GenBank/DDBJ whole genome shotgun (WGS) entry which is preliminary data.</text>
</comment>
<sequence>MTIDIINTALPPKFDAIGHYTALFSEELAHFAEVRLLAPTGLDYDEVVGVPVLPCFSVETKDGIRGVIEPIVARQPDWVLLQYNPFLYGHRGYAPQLVPTLRELKRRCPKTKLAVMVHENFVPCWESVKFTVMASWQVPQYWQLGQTADMFFTSAEAWAKHARGWFKKIPVHHLPVGSTMPHVPLTRSEARQRLGIPDNVVAVGVFGTAHVSRLLPLVASTLKDARQNNVDARLLYIGPDGAAVREVLGELEPLCADGPLPADEVSRRFSAMDLYLAPFIDGVSTRRTSLMTSFQHGIAAVGTDGHHTDTVFREAAEKAILLAPVGDDAAFARQTLRLIQDASLRERIAAEGKALYEAQFDWKPVVQSFLAGLRGKG</sequence>
<dbReference type="AlphaFoldDB" id="A0A7W9SKS7"/>
<keyword evidence="2" id="KW-1185">Reference proteome</keyword>
<gene>
    <name evidence="1" type="ORF">HNQ39_000219</name>
</gene>
<organism evidence="1 2">
    <name type="scientific">Armatimonas rosea</name>
    <dbReference type="NCBI Taxonomy" id="685828"/>
    <lineage>
        <taxon>Bacteria</taxon>
        <taxon>Bacillati</taxon>
        <taxon>Armatimonadota</taxon>
        <taxon>Armatimonadia</taxon>
        <taxon>Armatimonadales</taxon>
        <taxon>Armatimonadaceae</taxon>
        <taxon>Armatimonas</taxon>
    </lineage>
</organism>
<dbReference type="SUPFAM" id="SSF53756">
    <property type="entry name" value="UDP-Glycosyltransferase/glycogen phosphorylase"/>
    <property type="match status" value="1"/>
</dbReference>
<name>A0A7W9SKS7_ARMRO</name>
<dbReference type="RefSeq" id="WP_184192061.1">
    <property type="nucleotide sequence ID" value="NZ_JACHGW010000001.1"/>
</dbReference>
<dbReference type="Pfam" id="PF13692">
    <property type="entry name" value="Glyco_trans_1_4"/>
    <property type="match status" value="1"/>
</dbReference>
<reference evidence="1 2" key="1">
    <citation type="submission" date="2020-08" db="EMBL/GenBank/DDBJ databases">
        <title>Genomic Encyclopedia of Type Strains, Phase IV (KMG-IV): sequencing the most valuable type-strain genomes for metagenomic binning, comparative biology and taxonomic classification.</title>
        <authorList>
            <person name="Goeker M."/>
        </authorList>
    </citation>
    <scope>NUCLEOTIDE SEQUENCE [LARGE SCALE GENOMIC DNA]</scope>
    <source>
        <strain evidence="1 2">DSM 23562</strain>
    </source>
</reference>
<dbReference type="CDD" id="cd03801">
    <property type="entry name" value="GT4_PimA-like"/>
    <property type="match status" value="1"/>
</dbReference>
<evidence type="ECO:0000313" key="1">
    <source>
        <dbReference type="EMBL" id="MBB6048457.1"/>
    </source>
</evidence>
<evidence type="ECO:0000313" key="2">
    <source>
        <dbReference type="Proteomes" id="UP000520814"/>
    </source>
</evidence>
<keyword evidence="1" id="KW-0808">Transferase</keyword>
<dbReference type="EMBL" id="JACHGW010000001">
    <property type="protein sequence ID" value="MBB6048457.1"/>
    <property type="molecule type" value="Genomic_DNA"/>
</dbReference>
<accession>A0A7W9SKS7</accession>
<dbReference type="Gene3D" id="3.40.50.2000">
    <property type="entry name" value="Glycogen Phosphorylase B"/>
    <property type="match status" value="2"/>
</dbReference>